<keyword evidence="1" id="KW-0812">Transmembrane</keyword>
<evidence type="ECO:0000313" key="2">
    <source>
        <dbReference type="EMBL" id="ADN59374.1"/>
    </source>
</evidence>
<accession>E1TD67</accession>
<name>E1TD67_BURSG</name>
<feature type="transmembrane region" description="Helical" evidence="1">
    <location>
        <begin position="72"/>
        <end position="90"/>
    </location>
</feature>
<dbReference type="AlphaFoldDB" id="E1TD67"/>
<protein>
    <recommendedName>
        <fullName evidence="3">Phosphopantetheine adenylyltransferase</fullName>
    </recommendedName>
</protein>
<dbReference type="eggNOG" id="ENOG5032S4C">
    <property type="taxonomic scope" value="Bacteria"/>
</dbReference>
<dbReference type="OrthoDB" id="1495227at2"/>
<dbReference type="HOGENOM" id="CLU_144174_0_0_4"/>
<proteinExistence type="predicted"/>
<evidence type="ECO:0008006" key="3">
    <source>
        <dbReference type="Google" id="ProtNLM"/>
    </source>
</evidence>
<keyword evidence="1" id="KW-0472">Membrane</keyword>
<feature type="transmembrane region" description="Helical" evidence="1">
    <location>
        <begin position="46"/>
        <end position="65"/>
    </location>
</feature>
<dbReference type="KEGG" id="bgf:BC1003_3430"/>
<keyword evidence="1" id="KW-1133">Transmembrane helix</keyword>
<sequence>MKLVVSASLMFAAVIHLLPLSGVLGVRRLASLYGIEVGEPNLSVLMRHRAVLFGLLGLFVFHAAFNAELQPLAFVGAFVSVCTFLCLAWLDGPVNAYLRRVVWIDLIAVVVLACGAAVRIWAGAGE</sequence>
<reference evidence="2" key="1">
    <citation type="submission" date="2010-09" db="EMBL/GenBank/DDBJ databases">
        <title>Complete sequence of chromosome1 of Burkholderia sp. CCGE1003.</title>
        <authorList>
            <consortium name="US DOE Joint Genome Institute"/>
            <person name="Lucas S."/>
            <person name="Copeland A."/>
            <person name="Lapidus A."/>
            <person name="Cheng J.-F."/>
            <person name="Bruce D."/>
            <person name="Goodwin L."/>
            <person name="Pitluck S."/>
            <person name="Daligault H."/>
            <person name="Davenport K."/>
            <person name="Detter J.C."/>
            <person name="Han C."/>
            <person name="Tapia R."/>
            <person name="Land M."/>
            <person name="Hauser L."/>
            <person name="Jeffries C."/>
            <person name="Kyrpides N."/>
            <person name="Ivanova N."/>
            <person name="Ovchinnikova G."/>
            <person name="Martinez-Romero E."/>
            <person name="Rogel M.A."/>
            <person name="Auchtung J."/>
            <person name="Tiedje J.M."/>
            <person name="Woyke T."/>
        </authorList>
    </citation>
    <scope>NUCLEOTIDE SEQUENCE</scope>
    <source>
        <strain evidence="2">CCGE1003</strain>
    </source>
</reference>
<dbReference type="EMBL" id="CP002217">
    <property type="protein sequence ID" value="ADN59374.1"/>
    <property type="molecule type" value="Genomic_DNA"/>
</dbReference>
<organism evidence="2">
    <name type="scientific">Burkholderia sp. (strain CCGE1003)</name>
    <dbReference type="NCBI Taxonomy" id="640512"/>
    <lineage>
        <taxon>Bacteria</taxon>
        <taxon>Pseudomonadati</taxon>
        <taxon>Pseudomonadota</taxon>
        <taxon>Betaproteobacteria</taxon>
        <taxon>Burkholderiales</taxon>
        <taxon>Burkholderiaceae</taxon>
        <taxon>Burkholderia</taxon>
    </lineage>
</organism>
<evidence type="ECO:0000256" key="1">
    <source>
        <dbReference type="SAM" id="Phobius"/>
    </source>
</evidence>
<gene>
    <name evidence="2" type="ordered locus">BC1003_3430</name>
</gene>
<dbReference type="STRING" id="640512.BC1003_3430"/>
<feature type="transmembrane region" description="Helical" evidence="1">
    <location>
        <begin position="102"/>
        <end position="122"/>
    </location>
</feature>